<dbReference type="InterPro" id="IPR050892">
    <property type="entry name" value="ADP-ribose_metab_enzymes"/>
</dbReference>
<dbReference type="PROSITE" id="PS51154">
    <property type="entry name" value="MACRO"/>
    <property type="match status" value="1"/>
</dbReference>
<dbReference type="GO" id="GO:0140291">
    <property type="term" value="P:peptidyl-glutamate ADP-deribosylation"/>
    <property type="evidence" value="ECO:0007669"/>
    <property type="project" value="TreeGrafter"/>
</dbReference>
<dbReference type="EC" id="3.1.3.84" evidence="3"/>
<proteinExistence type="inferred from homology"/>
<dbReference type="Pfam" id="PF01661">
    <property type="entry name" value="Macro"/>
    <property type="match status" value="1"/>
</dbReference>
<comment type="function">
    <text evidence="1">Highly specific phosphatase involved in the metabolism of ADP-ribose 1''-phosphate (Appr1p) which is produced as a consequence of tRNA splicing.</text>
</comment>
<evidence type="ECO:0000313" key="10">
    <source>
        <dbReference type="Proteomes" id="UP001307849"/>
    </source>
</evidence>
<reference evidence="9 10" key="1">
    <citation type="submission" date="2019-10" db="EMBL/GenBank/DDBJ databases">
        <authorList>
            <person name="Palmer J.M."/>
        </authorList>
    </citation>
    <scope>NUCLEOTIDE SEQUENCE [LARGE SCALE GENOMIC DNA]</scope>
    <source>
        <strain evidence="9 10">TWF506</strain>
    </source>
</reference>
<dbReference type="SMART" id="SM00506">
    <property type="entry name" value="A1pp"/>
    <property type="match status" value="1"/>
</dbReference>
<comment type="catalytic activity">
    <reaction evidence="6">
        <text>ADP-alpha-D-ribose 1''-phosphate + H2O = ADP-D-ribose + phosphate</text>
        <dbReference type="Rhea" id="RHEA:25029"/>
        <dbReference type="ChEBI" id="CHEBI:15377"/>
        <dbReference type="ChEBI" id="CHEBI:43474"/>
        <dbReference type="ChEBI" id="CHEBI:57967"/>
        <dbReference type="ChEBI" id="CHEBI:58753"/>
        <dbReference type="EC" id="3.1.3.84"/>
    </reaction>
</comment>
<dbReference type="InterPro" id="IPR002589">
    <property type="entry name" value="Macro_dom"/>
</dbReference>
<evidence type="ECO:0000256" key="2">
    <source>
        <dbReference type="ARBA" id="ARBA00006575"/>
    </source>
</evidence>
<comment type="caution">
    <text evidence="9">The sequence shown here is derived from an EMBL/GenBank/DDBJ whole genome shotgun (WGS) entry which is preliminary data.</text>
</comment>
<dbReference type="EMBL" id="JAVHJM010000003">
    <property type="protein sequence ID" value="KAK6516421.1"/>
    <property type="molecule type" value="Genomic_DNA"/>
</dbReference>
<keyword evidence="10" id="KW-1185">Reference proteome</keyword>
<dbReference type="Gene3D" id="3.40.220.10">
    <property type="entry name" value="Leucine Aminopeptidase, subunit E, domain 1"/>
    <property type="match status" value="1"/>
</dbReference>
<feature type="region of interest" description="Disordered" evidence="7">
    <location>
        <begin position="41"/>
        <end position="116"/>
    </location>
</feature>
<evidence type="ECO:0000256" key="6">
    <source>
        <dbReference type="ARBA" id="ARBA00034427"/>
    </source>
</evidence>
<feature type="domain" description="Macro" evidence="8">
    <location>
        <begin position="106"/>
        <end position="322"/>
    </location>
</feature>
<dbReference type="SUPFAM" id="SSF52949">
    <property type="entry name" value="Macro domain-like"/>
    <property type="match status" value="1"/>
</dbReference>
<dbReference type="InterPro" id="IPR043472">
    <property type="entry name" value="Macro_dom-like"/>
</dbReference>
<dbReference type="PANTHER" id="PTHR12521:SF0">
    <property type="entry name" value="ADP-RIBOSE GLYCOHYDROLASE OARD1"/>
    <property type="match status" value="1"/>
</dbReference>
<comment type="similarity">
    <text evidence="2">Belongs to the POA1 family.</text>
</comment>
<protein>
    <recommendedName>
        <fullName evidence="4">ADP-ribose 1''-phosphate phosphatase</fullName>
        <ecNumber evidence="3">3.1.3.84</ecNumber>
    </recommendedName>
</protein>
<dbReference type="CDD" id="cd02901">
    <property type="entry name" value="Macro_Poa1p-like"/>
    <property type="match status" value="1"/>
</dbReference>
<evidence type="ECO:0000256" key="4">
    <source>
        <dbReference type="ARBA" id="ARBA00019744"/>
    </source>
</evidence>
<evidence type="ECO:0000256" key="5">
    <source>
        <dbReference type="ARBA" id="ARBA00022912"/>
    </source>
</evidence>
<feature type="compositionally biased region" description="Polar residues" evidence="7">
    <location>
        <begin position="64"/>
        <end position="76"/>
    </location>
</feature>
<accession>A0AAN8S0K8</accession>
<dbReference type="AlphaFoldDB" id="A0AAN8S0K8"/>
<dbReference type="GO" id="GO:0004721">
    <property type="term" value="F:phosphoprotein phosphatase activity"/>
    <property type="evidence" value="ECO:0007669"/>
    <property type="project" value="UniProtKB-KW"/>
</dbReference>
<feature type="compositionally biased region" description="Low complexity" evidence="7">
    <location>
        <begin position="106"/>
        <end position="116"/>
    </location>
</feature>
<organism evidence="9 10">
    <name type="scientific">Arthrobotrys conoides</name>
    <dbReference type="NCBI Taxonomy" id="74498"/>
    <lineage>
        <taxon>Eukaryota</taxon>
        <taxon>Fungi</taxon>
        <taxon>Dikarya</taxon>
        <taxon>Ascomycota</taxon>
        <taxon>Pezizomycotina</taxon>
        <taxon>Orbiliomycetes</taxon>
        <taxon>Orbiliales</taxon>
        <taxon>Orbiliaceae</taxon>
        <taxon>Arthrobotrys</taxon>
    </lineage>
</organism>
<sequence length="322" mass="35104">MSHANVKLLGQVRSFHWHLSSRYIISTPVTLRAPRRPKFHKFPQAPTAFNLPNRHSIPRRSLESDNANFTTRSAMSSAGRDAAENESPLPAALAPREEEAVDTISSEENQSDSSGSGGVVMVHGDIFAAPTNSVLIHACNCQGSWGAGIALAFKQLYPAAYRIYHNHCTNLTNPSSLLGTALLIPPQPTDRNNHWIACLFTSVYYGRRVDDPDKILESTASAFEHFLNLVANEEVAGRRVVGELHACKINSGRFGVDWERSRRVLEEGLEVGGRGRVVFAYEFEEGEGVEGLVGGEEGGEEGEGAAEVEVLIWVVLDTGLAI</sequence>
<dbReference type="PANTHER" id="PTHR12521">
    <property type="entry name" value="PROTEIN C6ORF130"/>
    <property type="match status" value="1"/>
</dbReference>
<evidence type="ECO:0000256" key="3">
    <source>
        <dbReference type="ARBA" id="ARBA00012983"/>
    </source>
</evidence>
<evidence type="ECO:0000313" key="9">
    <source>
        <dbReference type="EMBL" id="KAK6516421.1"/>
    </source>
</evidence>
<evidence type="ECO:0000259" key="8">
    <source>
        <dbReference type="PROSITE" id="PS51154"/>
    </source>
</evidence>
<keyword evidence="5" id="KW-0378">Hydrolase</keyword>
<dbReference type="Proteomes" id="UP001307849">
    <property type="component" value="Unassembled WGS sequence"/>
</dbReference>
<evidence type="ECO:0000256" key="1">
    <source>
        <dbReference type="ARBA" id="ARBA00002432"/>
    </source>
</evidence>
<keyword evidence="5" id="KW-0904">Protein phosphatase</keyword>
<gene>
    <name evidence="9" type="primary">POA1</name>
    <name evidence="9" type="ORF">TWF506_006330</name>
</gene>
<evidence type="ECO:0000256" key="7">
    <source>
        <dbReference type="SAM" id="MobiDB-lite"/>
    </source>
</evidence>
<name>A0AAN8S0K8_9PEZI</name>